<evidence type="ECO:0000256" key="3">
    <source>
        <dbReference type="ARBA" id="ARBA00022833"/>
    </source>
</evidence>
<dbReference type="FunFam" id="3.30.160.60:FF:000446">
    <property type="entry name" value="Zinc finger protein"/>
    <property type="match status" value="1"/>
</dbReference>
<accession>A0AAN9NVV9</accession>
<dbReference type="InterPro" id="IPR036236">
    <property type="entry name" value="Znf_C2H2_sf"/>
</dbReference>
<evidence type="ECO:0000313" key="6">
    <source>
        <dbReference type="EMBL" id="KAK7380325.1"/>
    </source>
</evidence>
<proteinExistence type="predicted"/>
<feature type="domain" description="C2H2-type" evidence="5">
    <location>
        <begin position="43"/>
        <end position="65"/>
    </location>
</feature>
<reference evidence="6 7" key="1">
    <citation type="submission" date="2024-01" db="EMBL/GenBank/DDBJ databases">
        <title>The genomes of 5 underutilized Papilionoideae crops provide insights into root nodulation and disease resistanc.</title>
        <authorList>
            <person name="Jiang F."/>
        </authorList>
    </citation>
    <scope>NUCLEOTIDE SEQUENCE [LARGE SCALE GENOMIC DNA]</scope>
    <source>
        <strain evidence="6">DUOXIRENSHENG_FW03</strain>
        <tissue evidence="6">Leaves</tissue>
    </source>
</reference>
<evidence type="ECO:0000256" key="4">
    <source>
        <dbReference type="PROSITE-ProRule" id="PRU00042"/>
    </source>
</evidence>
<keyword evidence="2 4" id="KW-0863">Zinc-finger</keyword>
<dbReference type="Pfam" id="PF00096">
    <property type="entry name" value="zf-C2H2"/>
    <property type="match status" value="2"/>
</dbReference>
<organism evidence="6 7">
    <name type="scientific">Psophocarpus tetragonolobus</name>
    <name type="common">Winged bean</name>
    <name type="synonym">Dolichos tetragonolobus</name>
    <dbReference type="NCBI Taxonomy" id="3891"/>
    <lineage>
        <taxon>Eukaryota</taxon>
        <taxon>Viridiplantae</taxon>
        <taxon>Streptophyta</taxon>
        <taxon>Embryophyta</taxon>
        <taxon>Tracheophyta</taxon>
        <taxon>Spermatophyta</taxon>
        <taxon>Magnoliopsida</taxon>
        <taxon>eudicotyledons</taxon>
        <taxon>Gunneridae</taxon>
        <taxon>Pentapetalae</taxon>
        <taxon>rosids</taxon>
        <taxon>fabids</taxon>
        <taxon>Fabales</taxon>
        <taxon>Fabaceae</taxon>
        <taxon>Papilionoideae</taxon>
        <taxon>50 kb inversion clade</taxon>
        <taxon>NPAAA clade</taxon>
        <taxon>indigoferoid/millettioid clade</taxon>
        <taxon>Phaseoleae</taxon>
        <taxon>Psophocarpus</taxon>
    </lineage>
</organism>
<dbReference type="EMBL" id="JAYMYS010000009">
    <property type="protein sequence ID" value="KAK7380325.1"/>
    <property type="molecule type" value="Genomic_DNA"/>
</dbReference>
<dbReference type="SMART" id="SM00355">
    <property type="entry name" value="ZnF_C2H2"/>
    <property type="match status" value="2"/>
</dbReference>
<protein>
    <recommendedName>
        <fullName evidence="5">C2H2-type domain-containing protein</fullName>
    </recommendedName>
</protein>
<dbReference type="AlphaFoldDB" id="A0AAN9NVV9"/>
<evidence type="ECO:0000259" key="5">
    <source>
        <dbReference type="PROSITE" id="PS50157"/>
    </source>
</evidence>
<feature type="domain" description="C2H2-type" evidence="5">
    <location>
        <begin position="13"/>
        <end position="40"/>
    </location>
</feature>
<name>A0AAN9NVV9_PSOTE</name>
<gene>
    <name evidence="6" type="ORF">VNO78_32833</name>
</gene>
<dbReference type="SUPFAM" id="SSF57667">
    <property type="entry name" value="beta-beta-alpha zinc fingers"/>
    <property type="match status" value="1"/>
</dbReference>
<keyword evidence="3" id="KW-0862">Zinc</keyword>
<keyword evidence="1" id="KW-0479">Metal-binding</keyword>
<comment type="caution">
    <text evidence="6">The sequence shown here is derived from an EMBL/GenBank/DDBJ whole genome shotgun (WGS) entry which is preliminary data.</text>
</comment>
<keyword evidence="7" id="KW-1185">Reference proteome</keyword>
<dbReference type="InterPro" id="IPR013087">
    <property type="entry name" value="Znf_C2H2_type"/>
</dbReference>
<evidence type="ECO:0000256" key="2">
    <source>
        <dbReference type="ARBA" id="ARBA00022771"/>
    </source>
</evidence>
<dbReference type="PROSITE" id="PS00028">
    <property type="entry name" value="ZINC_FINGER_C2H2_1"/>
    <property type="match status" value="2"/>
</dbReference>
<evidence type="ECO:0000313" key="7">
    <source>
        <dbReference type="Proteomes" id="UP001386955"/>
    </source>
</evidence>
<dbReference type="Proteomes" id="UP001386955">
    <property type="component" value="Unassembled WGS sequence"/>
</dbReference>
<dbReference type="Gene3D" id="3.30.160.60">
    <property type="entry name" value="Classic Zinc Finger"/>
    <property type="match status" value="1"/>
</dbReference>
<dbReference type="PROSITE" id="PS50157">
    <property type="entry name" value="ZINC_FINGER_C2H2_2"/>
    <property type="match status" value="2"/>
</dbReference>
<sequence>MNCFGVQKQDEEYQCAKCPKKFITRNALSSHMKVHSPKANQPAQCSQCYQIFDNRRQLTEHLKTHNQFCYGSHNSRLIDDSGVIRNIDLNLPAGPVYPYNR</sequence>
<dbReference type="GO" id="GO:0008270">
    <property type="term" value="F:zinc ion binding"/>
    <property type="evidence" value="ECO:0007669"/>
    <property type="project" value="UniProtKB-KW"/>
</dbReference>
<evidence type="ECO:0000256" key="1">
    <source>
        <dbReference type="ARBA" id="ARBA00022723"/>
    </source>
</evidence>